<feature type="compositionally biased region" description="Basic and acidic residues" evidence="1">
    <location>
        <begin position="1"/>
        <end position="14"/>
    </location>
</feature>
<protein>
    <submittedName>
        <fullName evidence="3">Kinase-like protein</fullName>
    </submittedName>
</protein>
<dbReference type="EMBL" id="MU006237">
    <property type="protein sequence ID" value="KAF2821529.1"/>
    <property type="molecule type" value="Genomic_DNA"/>
</dbReference>
<keyword evidence="3" id="KW-0418">Kinase</keyword>
<keyword evidence="3" id="KW-0808">Transferase</keyword>
<dbReference type="AlphaFoldDB" id="A0A6A6ZLI7"/>
<dbReference type="Gene3D" id="1.10.510.10">
    <property type="entry name" value="Transferase(Phosphotransferase) domain 1"/>
    <property type="match status" value="1"/>
</dbReference>
<dbReference type="CDD" id="cd00180">
    <property type="entry name" value="PKc"/>
    <property type="match status" value="1"/>
</dbReference>
<dbReference type="PANTHER" id="PTHR24359">
    <property type="entry name" value="SERINE/THREONINE-PROTEIN KINASE SBK1"/>
    <property type="match status" value="1"/>
</dbReference>
<reference evidence="3" key="1">
    <citation type="journal article" date="2020" name="Stud. Mycol.">
        <title>101 Dothideomycetes genomes: a test case for predicting lifestyles and emergence of pathogens.</title>
        <authorList>
            <person name="Haridas S."/>
            <person name="Albert R."/>
            <person name="Binder M."/>
            <person name="Bloem J."/>
            <person name="Labutti K."/>
            <person name="Salamov A."/>
            <person name="Andreopoulos B."/>
            <person name="Baker S."/>
            <person name="Barry K."/>
            <person name="Bills G."/>
            <person name="Bluhm B."/>
            <person name="Cannon C."/>
            <person name="Castanera R."/>
            <person name="Culley D."/>
            <person name="Daum C."/>
            <person name="Ezra D."/>
            <person name="Gonzalez J."/>
            <person name="Henrissat B."/>
            <person name="Kuo A."/>
            <person name="Liang C."/>
            <person name="Lipzen A."/>
            <person name="Lutzoni F."/>
            <person name="Magnuson J."/>
            <person name="Mondo S."/>
            <person name="Nolan M."/>
            <person name="Ohm R."/>
            <person name="Pangilinan J."/>
            <person name="Park H.-J."/>
            <person name="Ramirez L."/>
            <person name="Alfaro M."/>
            <person name="Sun H."/>
            <person name="Tritt A."/>
            <person name="Yoshinaga Y."/>
            <person name="Zwiers L.-H."/>
            <person name="Turgeon B."/>
            <person name="Goodwin S."/>
            <person name="Spatafora J."/>
            <person name="Crous P."/>
            <person name="Grigoriev I."/>
        </authorList>
    </citation>
    <scope>NUCLEOTIDE SEQUENCE</scope>
    <source>
        <strain evidence="3">CBS 113818</strain>
    </source>
</reference>
<evidence type="ECO:0000259" key="2">
    <source>
        <dbReference type="PROSITE" id="PS50011"/>
    </source>
</evidence>
<dbReference type="GO" id="GO:0004674">
    <property type="term" value="F:protein serine/threonine kinase activity"/>
    <property type="evidence" value="ECO:0007669"/>
    <property type="project" value="TreeGrafter"/>
</dbReference>
<dbReference type="PANTHER" id="PTHR24359:SF37">
    <property type="entry name" value="PROTEIN KINASE DOMAIN-CONTAINING PROTEIN"/>
    <property type="match status" value="1"/>
</dbReference>
<feature type="domain" description="Protein kinase" evidence="2">
    <location>
        <begin position="270"/>
        <end position="603"/>
    </location>
</feature>
<keyword evidence="4" id="KW-1185">Reference proteome</keyword>
<dbReference type="InterPro" id="IPR000719">
    <property type="entry name" value="Prot_kinase_dom"/>
</dbReference>
<feature type="compositionally biased region" description="Polar residues" evidence="1">
    <location>
        <begin position="644"/>
        <end position="656"/>
    </location>
</feature>
<dbReference type="GO" id="GO:0005524">
    <property type="term" value="F:ATP binding"/>
    <property type="evidence" value="ECO:0007669"/>
    <property type="project" value="InterPro"/>
</dbReference>
<proteinExistence type="predicted"/>
<dbReference type="OrthoDB" id="1046782at2759"/>
<dbReference type="Proteomes" id="UP000799424">
    <property type="component" value="Unassembled WGS sequence"/>
</dbReference>
<evidence type="ECO:0000256" key="1">
    <source>
        <dbReference type="SAM" id="MobiDB-lite"/>
    </source>
</evidence>
<dbReference type="SMART" id="SM00220">
    <property type="entry name" value="S_TKc"/>
    <property type="match status" value="1"/>
</dbReference>
<evidence type="ECO:0000313" key="4">
    <source>
        <dbReference type="Proteomes" id="UP000799424"/>
    </source>
</evidence>
<dbReference type="InterPro" id="IPR011009">
    <property type="entry name" value="Kinase-like_dom_sf"/>
</dbReference>
<name>A0A6A6ZLI7_9PLEO</name>
<gene>
    <name evidence="3" type="ORF">CC86DRAFT_411214</name>
</gene>
<dbReference type="PROSITE" id="PS50011">
    <property type="entry name" value="PROTEIN_KINASE_DOM"/>
    <property type="match status" value="1"/>
</dbReference>
<feature type="region of interest" description="Disordered" evidence="1">
    <location>
        <begin position="644"/>
        <end position="684"/>
    </location>
</feature>
<sequence>MGIDHRPLYSKQDEFPGGPTIMVADETGKNRPIEQRDYEKKPFDASESRDSEEVTSVHKVLDLGFGAAANGIPTSLHNFSDIDLLQRDAFAALEDYRNSHQDSGLKQATACTCIESELRAKVNGGLQWSKFDKKEYLPINVFEQTITTKSIISIWAEKKPKATDDELWSMFTSIFDPEKQKSRRRILGILVLMKCFELINDFIRAEVWDDGLPFKYPGSHDETPQLMQRWDRNDVLLFYSYQKMFFVPFFNIQDHRLLSYDLNRDIRLPWQHFEYKTSGGTGMVHQVVIHPNHHNFRRPGVVIPIFALKEIDAMDRKAYNEELSALEKTCAQVQKEKHLIQLLLTFRHGEKFYLLFEWADGNLEKFWETEPATPLTDRWAAEQCRGLAQAVSRIHGLRTWQKRRRTGAAAYLSDIEREWGRHGDIKPENILWFKEHKGDHNLLVISDLGLTRYHTEFSRSLVHRSQIDGCTRAYRPPEMDMGRDITQAYDIWSLGCVFLEFCIWFQQGYSAIELFAVERQDNDDCTIDNMQEDNFFVMKGEVNDGRIPELKTCVTKRISELREKSSTFTNGLLNVIEHKMLCCDPGKRSPIDKICIDLLHVLDSLPKATTAEEVSRNVAYAVGESPTRYSLSLSDIDISQDEVSNRTFESPRTSVTNERDAVAAMSTKSGASKKRNIEQDTEDDEFRVLEERSEAPALETIDASTATATFQDNPATVPFRPTAQLNSTPPSVVDRQPPPTNVKHHRRHKLKNLFRRAQNVVHFWSKPGAANTTPR</sequence>
<dbReference type="SUPFAM" id="SSF56112">
    <property type="entry name" value="Protein kinase-like (PK-like)"/>
    <property type="match status" value="1"/>
</dbReference>
<dbReference type="Pfam" id="PF00069">
    <property type="entry name" value="Pkinase"/>
    <property type="match status" value="1"/>
</dbReference>
<feature type="region of interest" description="Disordered" evidence="1">
    <location>
        <begin position="1"/>
        <end position="51"/>
    </location>
</feature>
<feature type="region of interest" description="Disordered" evidence="1">
    <location>
        <begin position="721"/>
        <end position="743"/>
    </location>
</feature>
<feature type="compositionally biased region" description="Basic and acidic residues" evidence="1">
    <location>
        <begin position="26"/>
        <end position="51"/>
    </location>
</feature>
<evidence type="ECO:0000313" key="3">
    <source>
        <dbReference type="EMBL" id="KAF2821529.1"/>
    </source>
</evidence>
<organism evidence="3 4">
    <name type="scientific">Ophiobolus disseminans</name>
    <dbReference type="NCBI Taxonomy" id="1469910"/>
    <lineage>
        <taxon>Eukaryota</taxon>
        <taxon>Fungi</taxon>
        <taxon>Dikarya</taxon>
        <taxon>Ascomycota</taxon>
        <taxon>Pezizomycotina</taxon>
        <taxon>Dothideomycetes</taxon>
        <taxon>Pleosporomycetidae</taxon>
        <taxon>Pleosporales</taxon>
        <taxon>Pleosporineae</taxon>
        <taxon>Phaeosphaeriaceae</taxon>
        <taxon>Ophiobolus</taxon>
    </lineage>
</organism>
<accession>A0A6A6ZLI7</accession>